<dbReference type="RefSeq" id="WP_345451872.1">
    <property type="nucleotide sequence ID" value="NZ_BAABKK010000030.1"/>
</dbReference>
<accession>A0ABP9SP98</accession>
<sequence>MSQVQAQTRKALSPILTSVIASRIKAIGERMGVVVERSTRSPLLVEGRDFSLGIYDQDGRLIEQTEYIPILGYAAAPAMRHIAEKFKGRVKQGDVILHNDPYTGGNQASDWKVTKPVFHEGEHIAWVVITAHQADVGGAVPGSYNPNATDLWQEALRLTAVKVYDGGVLRDDVWDLIFGNVRLGVVEEDIRAMIGACTVGERELQVLVDRYSVETFKAVVESMLDSAEAMARQIITRMPDGVYKSQWQVNYDGINPDSTMQIRVEITVKGDQLVFDFAGTDPQTPGYVNAPLAVTLSSVMISFFMLADTEIPHNDGIMRCIEVKVPEGSILNCQYPAASGFGNHLSDQICSAIMLAFSEALPDRVTAGWNPLLCSILNGQEDRNDSPFVDILINACKGGGGGTQGADGYDHVGLIASGGALGAQDPEMFELMMPIFIRKFEYLQDSAGAGEWRGGLGVESIFEFKAPSIQASIFGDGDTDESAAPGLNEGMPGSVNLIEFTYPDGDVVVPKSKDLITGLPAGTLYRQLAGGGGGFGNPRVRPAERVAEEVRFGYVSVASAREHYGVVVDEAGIIDQESTDALRGVA</sequence>
<dbReference type="EMBL" id="BAABKK010000030">
    <property type="protein sequence ID" value="GAA5199410.1"/>
    <property type="molecule type" value="Genomic_DNA"/>
</dbReference>
<name>A0ABP9SP98_9MICC</name>
<reference evidence="3" key="1">
    <citation type="journal article" date="2019" name="Int. J. Syst. Evol. Microbiol.">
        <title>The Global Catalogue of Microorganisms (GCM) 10K type strain sequencing project: providing services to taxonomists for standard genome sequencing and annotation.</title>
        <authorList>
            <consortium name="The Broad Institute Genomics Platform"/>
            <consortium name="The Broad Institute Genome Sequencing Center for Infectious Disease"/>
            <person name="Wu L."/>
            <person name="Ma J."/>
        </authorList>
    </citation>
    <scope>NUCLEOTIDE SEQUENCE [LARGE SCALE GENOMIC DNA]</scope>
    <source>
        <strain evidence="3">JCM 18514</strain>
    </source>
</reference>
<evidence type="ECO:0000313" key="2">
    <source>
        <dbReference type="EMBL" id="GAA5199410.1"/>
    </source>
</evidence>
<keyword evidence="3" id="KW-1185">Reference proteome</keyword>
<dbReference type="Pfam" id="PF02538">
    <property type="entry name" value="Hydantoinase_B"/>
    <property type="match status" value="1"/>
</dbReference>
<dbReference type="PANTHER" id="PTHR11365">
    <property type="entry name" value="5-OXOPROLINASE RELATED"/>
    <property type="match status" value="1"/>
</dbReference>
<comment type="caution">
    <text evidence="2">The sequence shown here is derived from an EMBL/GenBank/DDBJ whole genome shotgun (WGS) entry which is preliminary data.</text>
</comment>
<evidence type="ECO:0000259" key="1">
    <source>
        <dbReference type="Pfam" id="PF02538"/>
    </source>
</evidence>
<gene>
    <name evidence="2" type="ORF">GCM10023346_39050</name>
</gene>
<dbReference type="InterPro" id="IPR003692">
    <property type="entry name" value="Hydantoinase_B"/>
</dbReference>
<dbReference type="PANTHER" id="PTHR11365:SF23">
    <property type="entry name" value="HYPOTHETICAL 5-OXOPROLINASE (EUROFUNG)-RELATED"/>
    <property type="match status" value="1"/>
</dbReference>
<organism evidence="2 3">
    <name type="scientific">Arthrobacter gyeryongensis</name>
    <dbReference type="NCBI Taxonomy" id="1650592"/>
    <lineage>
        <taxon>Bacteria</taxon>
        <taxon>Bacillati</taxon>
        <taxon>Actinomycetota</taxon>
        <taxon>Actinomycetes</taxon>
        <taxon>Micrococcales</taxon>
        <taxon>Micrococcaceae</taxon>
        <taxon>Arthrobacter</taxon>
    </lineage>
</organism>
<feature type="domain" description="Hydantoinase B/oxoprolinase" evidence="1">
    <location>
        <begin position="14"/>
        <end position="538"/>
    </location>
</feature>
<dbReference type="InterPro" id="IPR045079">
    <property type="entry name" value="Oxoprolinase-like"/>
</dbReference>
<protein>
    <submittedName>
        <fullName evidence="2">Hydantoinase B/oxoprolinase family protein</fullName>
    </submittedName>
</protein>
<dbReference type="Proteomes" id="UP001500200">
    <property type="component" value="Unassembled WGS sequence"/>
</dbReference>
<evidence type="ECO:0000313" key="3">
    <source>
        <dbReference type="Proteomes" id="UP001500200"/>
    </source>
</evidence>
<proteinExistence type="predicted"/>